<dbReference type="GO" id="GO:0006313">
    <property type="term" value="P:DNA transposition"/>
    <property type="evidence" value="ECO:0007669"/>
    <property type="project" value="InterPro"/>
</dbReference>
<proteinExistence type="predicted"/>
<dbReference type="Proteomes" id="UP001214043">
    <property type="component" value="Chromosome"/>
</dbReference>
<dbReference type="AlphaFoldDB" id="A0AAE9ZBX2"/>
<dbReference type="PANTHER" id="PTHR47515">
    <property type="entry name" value="LOW CALCIUM RESPONSE LOCUS PROTEIN T"/>
    <property type="match status" value="1"/>
</dbReference>
<dbReference type="Pfam" id="PF13683">
    <property type="entry name" value="rve_3"/>
    <property type="match status" value="1"/>
</dbReference>
<dbReference type="NCBIfam" id="NF033516">
    <property type="entry name" value="transpos_IS3"/>
    <property type="match status" value="1"/>
</dbReference>
<dbReference type="GO" id="GO:0003677">
    <property type="term" value="F:DNA binding"/>
    <property type="evidence" value="ECO:0007669"/>
    <property type="project" value="InterPro"/>
</dbReference>
<dbReference type="SUPFAM" id="SSF46689">
    <property type="entry name" value="Homeodomain-like"/>
    <property type="match status" value="1"/>
</dbReference>
<keyword evidence="1" id="KW-0175">Coiled coil</keyword>
<dbReference type="PANTHER" id="PTHR47515:SF1">
    <property type="entry name" value="BLR2054 PROTEIN"/>
    <property type="match status" value="1"/>
</dbReference>
<dbReference type="GO" id="GO:0004803">
    <property type="term" value="F:transposase activity"/>
    <property type="evidence" value="ECO:0007669"/>
    <property type="project" value="InterPro"/>
</dbReference>
<evidence type="ECO:0000313" key="4">
    <source>
        <dbReference type="Proteomes" id="UP001214043"/>
    </source>
</evidence>
<dbReference type="InterPro" id="IPR036397">
    <property type="entry name" value="RNaseH_sf"/>
</dbReference>
<evidence type="ECO:0000313" key="3">
    <source>
        <dbReference type="EMBL" id="WDI31894.1"/>
    </source>
</evidence>
<evidence type="ECO:0000259" key="2">
    <source>
        <dbReference type="PROSITE" id="PS50994"/>
    </source>
</evidence>
<dbReference type="KEGG" id="hfl:PUV54_01660"/>
<feature type="coiled-coil region" evidence="1">
    <location>
        <begin position="53"/>
        <end position="87"/>
    </location>
</feature>
<dbReference type="Pfam" id="PF01527">
    <property type="entry name" value="HTH_Tnp_1"/>
    <property type="match status" value="1"/>
</dbReference>
<dbReference type="InterPro" id="IPR002514">
    <property type="entry name" value="Transposase_8"/>
</dbReference>
<dbReference type="PROSITE" id="PS50994">
    <property type="entry name" value="INTEGRASE"/>
    <property type="match status" value="1"/>
</dbReference>
<dbReference type="InterPro" id="IPR012337">
    <property type="entry name" value="RNaseH-like_sf"/>
</dbReference>
<sequence length="391" mass="45651">MSGKRYSPEEIIAKLREAEVYLAEGVKVGEVIRRLGVNKITYYRWRQEYGGMKVEQAKKLKDLEKENARLKRLLADAELDKAILKEAAGGKLVGPSRKREFIEHACGRLGVSERRACRLLKQHRSTQWRKPVRADDEDALTFAIIELATRYGRYGYKRITALLRSDGWHVNHKRVARIWRREGLKVPIKQPKRGRLWFNDGSCVRLRPQHRNHVWAYDFVQDRTRDNRKFRMLTVIDEFTRECLAIKVKRRLNNQDVLDVLGELMVQRGVPDHIRSDNGSEFRAKALRKWLGNIGVKTLYIEPGSPWENGYNESFNGRLRDECLKVELFNNLMEAKIIIEMWRRHYNTVHPHSSLGYRPPAPQTIIPADLAPANWELPPDQPSIRSNLMVT</sequence>
<keyword evidence="4" id="KW-1185">Reference proteome</keyword>
<dbReference type="Gene3D" id="3.30.420.10">
    <property type="entry name" value="Ribonuclease H-like superfamily/Ribonuclease H"/>
    <property type="match status" value="1"/>
</dbReference>
<evidence type="ECO:0000256" key="1">
    <source>
        <dbReference type="SAM" id="Coils"/>
    </source>
</evidence>
<dbReference type="Pfam" id="PF13276">
    <property type="entry name" value="HTH_21"/>
    <property type="match status" value="1"/>
</dbReference>
<dbReference type="GO" id="GO:0015074">
    <property type="term" value="P:DNA integration"/>
    <property type="evidence" value="ECO:0007669"/>
    <property type="project" value="InterPro"/>
</dbReference>
<feature type="domain" description="Integrase catalytic" evidence="2">
    <location>
        <begin position="204"/>
        <end position="367"/>
    </location>
</feature>
<dbReference type="EMBL" id="CP118166">
    <property type="protein sequence ID" value="WDI31894.1"/>
    <property type="molecule type" value="Genomic_DNA"/>
</dbReference>
<dbReference type="InterPro" id="IPR001584">
    <property type="entry name" value="Integrase_cat-core"/>
</dbReference>
<dbReference type="SUPFAM" id="SSF53098">
    <property type="entry name" value="Ribonuclease H-like"/>
    <property type="match status" value="1"/>
</dbReference>
<dbReference type="InterPro" id="IPR025948">
    <property type="entry name" value="HTH-like_dom"/>
</dbReference>
<reference evidence="3" key="1">
    <citation type="submission" date="2023-02" db="EMBL/GenBank/DDBJ databases">
        <title>Genome sequence of Hyphococcus flavus.</title>
        <authorList>
            <person name="Rong J.-C."/>
            <person name="Zhao Q."/>
            <person name="Yi M."/>
            <person name="Wu J.-Y."/>
        </authorList>
    </citation>
    <scope>NUCLEOTIDE SEQUENCE</scope>
    <source>
        <strain evidence="3">MCCC 1K03223</strain>
    </source>
</reference>
<dbReference type="InterPro" id="IPR009057">
    <property type="entry name" value="Homeodomain-like_sf"/>
</dbReference>
<name>A0AAE9ZBX2_9PROT</name>
<gene>
    <name evidence="3" type="ORF">PUV54_01660</name>
</gene>
<protein>
    <submittedName>
        <fullName evidence="3">IS3 family transposase</fullName>
    </submittedName>
</protein>
<organism evidence="3 4">
    <name type="scientific">Hyphococcus flavus</name>
    <dbReference type="NCBI Taxonomy" id="1866326"/>
    <lineage>
        <taxon>Bacteria</taxon>
        <taxon>Pseudomonadati</taxon>
        <taxon>Pseudomonadota</taxon>
        <taxon>Alphaproteobacteria</taxon>
        <taxon>Parvularculales</taxon>
        <taxon>Parvularculaceae</taxon>
        <taxon>Hyphococcus</taxon>
    </lineage>
</organism>
<dbReference type="InterPro" id="IPR048020">
    <property type="entry name" value="Transpos_IS3"/>
</dbReference>
<accession>A0AAE9ZBX2</accession>